<feature type="region of interest" description="Disordered" evidence="1">
    <location>
        <begin position="1"/>
        <end position="43"/>
    </location>
</feature>
<gene>
    <name evidence="2" type="ORF">Tci_065947</name>
</gene>
<evidence type="ECO:0000313" key="2">
    <source>
        <dbReference type="EMBL" id="GEU93969.1"/>
    </source>
</evidence>
<feature type="compositionally biased region" description="Basic and acidic residues" evidence="1">
    <location>
        <begin position="33"/>
        <end position="43"/>
    </location>
</feature>
<name>A0A6L2P8X2_TANCI</name>
<proteinExistence type="predicted"/>
<protein>
    <submittedName>
        <fullName evidence="2">Uncharacterized protein</fullName>
    </submittedName>
</protein>
<feature type="compositionally biased region" description="Basic residues" evidence="1">
    <location>
        <begin position="175"/>
        <end position="188"/>
    </location>
</feature>
<feature type="region of interest" description="Disordered" evidence="1">
    <location>
        <begin position="164"/>
        <end position="195"/>
    </location>
</feature>
<dbReference type="AlphaFoldDB" id="A0A6L2P8X2"/>
<accession>A0A6L2P8X2</accession>
<feature type="region of interest" description="Disordered" evidence="1">
    <location>
        <begin position="74"/>
        <end position="93"/>
    </location>
</feature>
<comment type="caution">
    <text evidence="2">The sequence shown here is derived from an EMBL/GenBank/DDBJ whole genome shotgun (WGS) entry which is preliminary data.</text>
</comment>
<dbReference type="EMBL" id="BKCJ010010966">
    <property type="protein sequence ID" value="GEU93969.1"/>
    <property type="molecule type" value="Genomic_DNA"/>
</dbReference>
<feature type="compositionally biased region" description="Low complexity" evidence="1">
    <location>
        <begin position="1"/>
        <end position="32"/>
    </location>
</feature>
<sequence length="195" mass="22177">MAFVSSSNNISSSTNEAVNTAHGVSTASTHSSTSHEDLEQIHPDDMEEIDLRWKMAMLTIRARRRGHFARECRASKNQDNKHKENTRRSVPVKTPASTALVSCDSLGRYYWSDQAEEGPNYALMAYIPSNSDSKVSDYKEDNVTQPKIVKKTVRPSIVKKEFIKPRQQEKPARMTVKKVKHNRQKIHRPGGNQRN</sequence>
<evidence type="ECO:0000256" key="1">
    <source>
        <dbReference type="SAM" id="MobiDB-lite"/>
    </source>
</evidence>
<feature type="compositionally biased region" description="Basic and acidic residues" evidence="1">
    <location>
        <begin position="74"/>
        <end position="87"/>
    </location>
</feature>
<organism evidence="2">
    <name type="scientific">Tanacetum cinerariifolium</name>
    <name type="common">Dalmatian daisy</name>
    <name type="synonym">Chrysanthemum cinerariifolium</name>
    <dbReference type="NCBI Taxonomy" id="118510"/>
    <lineage>
        <taxon>Eukaryota</taxon>
        <taxon>Viridiplantae</taxon>
        <taxon>Streptophyta</taxon>
        <taxon>Embryophyta</taxon>
        <taxon>Tracheophyta</taxon>
        <taxon>Spermatophyta</taxon>
        <taxon>Magnoliopsida</taxon>
        <taxon>eudicotyledons</taxon>
        <taxon>Gunneridae</taxon>
        <taxon>Pentapetalae</taxon>
        <taxon>asterids</taxon>
        <taxon>campanulids</taxon>
        <taxon>Asterales</taxon>
        <taxon>Asteraceae</taxon>
        <taxon>Asteroideae</taxon>
        <taxon>Anthemideae</taxon>
        <taxon>Anthemidinae</taxon>
        <taxon>Tanacetum</taxon>
    </lineage>
</organism>
<dbReference type="PROSITE" id="PS50096">
    <property type="entry name" value="IQ"/>
    <property type="match status" value="1"/>
</dbReference>
<reference evidence="2" key="1">
    <citation type="journal article" date="2019" name="Sci. Rep.">
        <title>Draft genome of Tanacetum cinerariifolium, the natural source of mosquito coil.</title>
        <authorList>
            <person name="Yamashiro T."/>
            <person name="Shiraishi A."/>
            <person name="Satake H."/>
            <person name="Nakayama K."/>
        </authorList>
    </citation>
    <scope>NUCLEOTIDE SEQUENCE</scope>
</reference>